<dbReference type="Proteomes" id="UP000612808">
    <property type="component" value="Unassembled WGS sequence"/>
</dbReference>
<dbReference type="AlphaFoldDB" id="A0A8J3J459"/>
<dbReference type="GO" id="GO:0000976">
    <property type="term" value="F:transcription cis-regulatory region binding"/>
    <property type="evidence" value="ECO:0007669"/>
    <property type="project" value="TreeGrafter"/>
</dbReference>
<dbReference type="InterPro" id="IPR028082">
    <property type="entry name" value="Peripla_BP_I"/>
</dbReference>
<feature type="domain" description="HTH lacI-type" evidence="5">
    <location>
        <begin position="8"/>
        <end position="62"/>
    </location>
</feature>
<keyword evidence="3" id="KW-0238">DNA-binding</keyword>
<dbReference type="PANTHER" id="PTHR30146">
    <property type="entry name" value="LACI-RELATED TRANSCRIPTIONAL REPRESSOR"/>
    <property type="match status" value="1"/>
</dbReference>
<comment type="caution">
    <text evidence="6">The sequence shown here is derived from an EMBL/GenBank/DDBJ whole genome shotgun (WGS) entry which is preliminary data.</text>
</comment>
<evidence type="ECO:0000256" key="2">
    <source>
        <dbReference type="ARBA" id="ARBA00023015"/>
    </source>
</evidence>
<dbReference type="Gene3D" id="3.40.50.2300">
    <property type="match status" value="2"/>
</dbReference>
<dbReference type="InterPro" id="IPR010982">
    <property type="entry name" value="Lambda_DNA-bd_dom_sf"/>
</dbReference>
<keyword evidence="2" id="KW-0805">Transcription regulation</keyword>
<dbReference type="CDD" id="cd01392">
    <property type="entry name" value="HTH_LacI"/>
    <property type="match status" value="1"/>
</dbReference>
<reference evidence="6" key="1">
    <citation type="submission" date="2021-01" db="EMBL/GenBank/DDBJ databases">
        <title>Whole genome shotgun sequence of Actinocatenispora rupis NBRC 107355.</title>
        <authorList>
            <person name="Komaki H."/>
            <person name="Tamura T."/>
        </authorList>
    </citation>
    <scope>NUCLEOTIDE SEQUENCE</scope>
    <source>
        <strain evidence="6">NBRC 107355</strain>
    </source>
</reference>
<dbReference type="SMART" id="SM00354">
    <property type="entry name" value="HTH_LACI"/>
    <property type="match status" value="1"/>
</dbReference>
<dbReference type="SUPFAM" id="SSF53822">
    <property type="entry name" value="Periplasmic binding protein-like I"/>
    <property type="match status" value="1"/>
</dbReference>
<evidence type="ECO:0000313" key="7">
    <source>
        <dbReference type="Proteomes" id="UP000612808"/>
    </source>
</evidence>
<dbReference type="InterPro" id="IPR046335">
    <property type="entry name" value="LacI/GalR-like_sensor"/>
</dbReference>
<keyword evidence="4" id="KW-0804">Transcription</keyword>
<evidence type="ECO:0000256" key="4">
    <source>
        <dbReference type="ARBA" id="ARBA00023163"/>
    </source>
</evidence>
<dbReference type="PROSITE" id="PS00356">
    <property type="entry name" value="HTH_LACI_1"/>
    <property type="match status" value="1"/>
</dbReference>
<accession>A0A8J3J459</accession>
<gene>
    <name evidence="6" type="ORF">Aru02nite_63500</name>
</gene>
<evidence type="ECO:0000313" key="6">
    <source>
        <dbReference type="EMBL" id="GID15461.1"/>
    </source>
</evidence>
<evidence type="ECO:0000256" key="3">
    <source>
        <dbReference type="ARBA" id="ARBA00023125"/>
    </source>
</evidence>
<dbReference type="CDD" id="cd06267">
    <property type="entry name" value="PBP1_LacI_sugar_binding-like"/>
    <property type="match status" value="1"/>
</dbReference>
<dbReference type="Pfam" id="PF00356">
    <property type="entry name" value="LacI"/>
    <property type="match status" value="1"/>
</dbReference>
<protein>
    <submittedName>
        <fullName evidence="6">LacI family transcriptional regulator</fullName>
    </submittedName>
</protein>
<dbReference type="Gene3D" id="1.10.260.40">
    <property type="entry name" value="lambda repressor-like DNA-binding domains"/>
    <property type="match status" value="1"/>
</dbReference>
<dbReference type="EMBL" id="BOMB01000043">
    <property type="protein sequence ID" value="GID15461.1"/>
    <property type="molecule type" value="Genomic_DNA"/>
</dbReference>
<proteinExistence type="predicted"/>
<dbReference type="SUPFAM" id="SSF47413">
    <property type="entry name" value="lambda repressor-like DNA-binding domains"/>
    <property type="match status" value="1"/>
</dbReference>
<keyword evidence="1" id="KW-0678">Repressor</keyword>
<evidence type="ECO:0000259" key="5">
    <source>
        <dbReference type="PROSITE" id="PS50932"/>
    </source>
</evidence>
<dbReference type="RefSeq" id="WP_203663793.1">
    <property type="nucleotide sequence ID" value="NZ_BAAAZM010000022.1"/>
</dbReference>
<sequence length="336" mass="35953">MGLRRKHVTIAEVAARAGVSPTTVSHVLSGRRHVAEATRAQVLAVVEELQYRPNELARSMVTQRTSTIALIIPDITNPFYPAVARGLQDVLTPAGYYGIVCNTDGDPAIERRTVEQMVHRRVDGIGFAGYYQHQSTVAPALAAGIPVVLFGSRDARRGIDAVTANDLGGAESATRYLLDRGYERIGFVTGPAGDGPPALRVTGYRRALRAAGRRPDPKLVVRAPFSRDGGAAGMAELLALPRPPRAVLCTNDVVAIGAMDEARRRGLRIPEDVAVVGFDDIDAASLAYPALSTVAVPAREEGRACGRLLLHRLTDEPQQPPQAVSFDCTLVPRDSA</sequence>
<dbReference type="Pfam" id="PF13377">
    <property type="entry name" value="Peripla_BP_3"/>
    <property type="match status" value="1"/>
</dbReference>
<name>A0A8J3J459_9ACTN</name>
<dbReference type="GO" id="GO:0003700">
    <property type="term" value="F:DNA-binding transcription factor activity"/>
    <property type="evidence" value="ECO:0007669"/>
    <property type="project" value="TreeGrafter"/>
</dbReference>
<keyword evidence="7" id="KW-1185">Reference proteome</keyword>
<evidence type="ECO:0000256" key="1">
    <source>
        <dbReference type="ARBA" id="ARBA00022491"/>
    </source>
</evidence>
<dbReference type="PROSITE" id="PS50932">
    <property type="entry name" value="HTH_LACI_2"/>
    <property type="match status" value="1"/>
</dbReference>
<dbReference type="PANTHER" id="PTHR30146:SF148">
    <property type="entry name" value="HTH-TYPE TRANSCRIPTIONAL REPRESSOR PURR-RELATED"/>
    <property type="match status" value="1"/>
</dbReference>
<dbReference type="InterPro" id="IPR000843">
    <property type="entry name" value="HTH_LacI"/>
</dbReference>
<organism evidence="6 7">
    <name type="scientific">Actinocatenispora rupis</name>
    <dbReference type="NCBI Taxonomy" id="519421"/>
    <lineage>
        <taxon>Bacteria</taxon>
        <taxon>Bacillati</taxon>
        <taxon>Actinomycetota</taxon>
        <taxon>Actinomycetes</taxon>
        <taxon>Micromonosporales</taxon>
        <taxon>Micromonosporaceae</taxon>
        <taxon>Actinocatenispora</taxon>
    </lineage>
</organism>